<dbReference type="PANTHER" id="PTHR43283">
    <property type="entry name" value="BETA-LACTAMASE-RELATED"/>
    <property type="match status" value="1"/>
</dbReference>
<dbReference type="InterPro" id="IPR050789">
    <property type="entry name" value="Diverse_Enzym_Activities"/>
</dbReference>
<reference evidence="2 3" key="1">
    <citation type="submission" date="2015-03" db="EMBL/GenBank/DDBJ databases">
        <title>Draft Genome Sequence of Burkholderia andropogonis type strain ICMP2807, isolated from Sorghum bicolor.</title>
        <authorList>
            <person name="Lopes-Santos L."/>
            <person name="Castro D.B."/>
            <person name="Ottoboni L.M."/>
            <person name="Park D."/>
            <person name="Weirc B.S."/>
            <person name="Destefano S.A."/>
        </authorList>
    </citation>
    <scope>NUCLEOTIDE SEQUENCE [LARGE SCALE GENOMIC DNA]</scope>
    <source>
        <strain evidence="2 3">ICMP2807</strain>
    </source>
</reference>
<evidence type="ECO:0000259" key="1">
    <source>
        <dbReference type="Pfam" id="PF00144"/>
    </source>
</evidence>
<dbReference type="Proteomes" id="UP000033618">
    <property type="component" value="Unassembled WGS sequence"/>
</dbReference>
<protein>
    <recommendedName>
        <fullName evidence="1">Beta-lactamase-related domain-containing protein</fullName>
    </recommendedName>
</protein>
<comment type="caution">
    <text evidence="2">The sequence shown here is derived from an EMBL/GenBank/DDBJ whole genome shotgun (WGS) entry which is preliminary data.</text>
</comment>
<evidence type="ECO:0000313" key="3">
    <source>
        <dbReference type="Proteomes" id="UP000033618"/>
    </source>
</evidence>
<dbReference type="SUPFAM" id="SSF56601">
    <property type="entry name" value="beta-lactamase/transpeptidase-like"/>
    <property type="match status" value="1"/>
</dbReference>
<accession>A0A0F5K4K7</accession>
<dbReference type="InterPro" id="IPR012338">
    <property type="entry name" value="Beta-lactam/transpept-like"/>
</dbReference>
<dbReference type="PANTHER" id="PTHR43283:SF3">
    <property type="entry name" value="BETA-LACTAMASE FAMILY PROTEIN (AFU_ORTHOLOGUE AFUA_5G07500)"/>
    <property type="match status" value="1"/>
</dbReference>
<dbReference type="AlphaFoldDB" id="A0A0F5K4K7"/>
<proteinExistence type="predicted"/>
<dbReference type="OrthoDB" id="9801061at2"/>
<dbReference type="RefSeq" id="WP_024904287.1">
    <property type="nucleotide sequence ID" value="NZ_CADFGU010000004.1"/>
</dbReference>
<keyword evidence="3" id="KW-1185">Reference proteome</keyword>
<sequence length="388" mass="41627">MTDLHEVPLRQRLDDAIDAALHDDRVVGAVVCVTQHGIARYRRAAGWANREAQRRMQWDSIFRLASVSKPFVTVAALRAVAAGIVAMDAPVTRWLPFFTPSRPDGTPARINVYHLLTHTAGLGYGLSQEKNGSYQQHGVSDGLDLADCDLETNLQRLAQVPLTYAPSHGWAYSLAIDVLGAVLARAMDMPLPAAIDKLVGKPLRLKDIGFGVDAGREHRLTTAYANGADGTFPIPDGLWLPFDDAPEQGVRFAPSRITNPHAYPSAGAGMSGSAADVLTLLESLRAADPGWLSPPIAPMRCGDLCGIDVASRGPGWGFGFGAGVLVDPILAETPQSPGTLSWGGVYGHHWFIDPVHDLIVLVMTNTAYEGMNGRLTIDIRDAVYAALN</sequence>
<evidence type="ECO:0000313" key="2">
    <source>
        <dbReference type="EMBL" id="KKB65041.1"/>
    </source>
</evidence>
<dbReference type="Pfam" id="PF00144">
    <property type="entry name" value="Beta-lactamase"/>
    <property type="match status" value="1"/>
</dbReference>
<organism evidence="2 3">
    <name type="scientific">Robbsia andropogonis</name>
    <dbReference type="NCBI Taxonomy" id="28092"/>
    <lineage>
        <taxon>Bacteria</taxon>
        <taxon>Pseudomonadati</taxon>
        <taxon>Pseudomonadota</taxon>
        <taxon>Betaproteobacteria</taxon>
        <taxon>Burkholderiales</taxon>
        <taxon>Burkholderiaceae</taxon>
        <taxon>Robbsia</taxon>
    </lineage>
</organism>
<feature type="domain" description="Beta-lactamase-related" evidence="1">
    <location>
        <begin position="13"/>
        <end position="373"/>
    </location>
</feature>
<dbReference type="InterPro" id="IPR001466">
    <property type="entry name" value="Beta-lactam-related"/>
</dbReference>
<gene>
    <name evidence="2" type="ORF">WM40_03635</name>
</gene>
<dbReference type="PATRIC" id="fig|28092.6.peg.866"/>
<dbReference type="Gene3D" id="3.40.710.10">
    <property type="entry name" value="DD-peptidase/beta-lactamase superfamily"/>
    <property type="match status" value="1"/>
</dbReference>
<dbReference type="STRING" id="28092.WM40_03635"/>
<name>A0A0F5K4K7_9BURK</name>
<dbReference type="EMBL" id="LAQU01000002">
    <property type="protein sequence ID" value="KKB65041.1"/>
    <property type="molecule type" value="Genomic_DNA"/>
</dbReference>